<organism evidence="2 4">
    <name type="scientific">Didymodactylos carnosus</name>
    <dbReference type="NCBI Taxonomy" id="1234261"/>
    <lineage>
        <taxon>Eukaryota</taxon>
        <taxon>Metazoa</taxon>
        <taxon>Spiralia</taxon>
        <taxon>Gnathifera</taxon>
        <taxon>Rotifera</taxon>
        <taxon>Eurotatoria</taxon>
        <taxon>Bdelloidea</taxon>
        <taxon>Philodinida</taxon>
        <taxon>Philodinidae</taxon>
        <taxon>Didymodactylos</taxon>
    </lineage>
</organism>
<evidence type="ECO:0000256" key="1">
    <source>
        <dbReference type="SAM" id="Phobius"/>
    </source>
</evidence>
<accession>A0A8S2CW28</accession>
<dbReference type="EMBL" id="CAJOBA010000398">
    <property type="protein sequence ID" value="CAF3529008.1"/>
    <property type="molecule type" value="Genomic_DNA"/>
</dbReference>
<proteinExistence type="predicted"/>
<dbReference type="AlphaFoldDB" id="A0A8S2CW28"/>
<evidence type="ECO:0000313" key="2">
    <source>
        <dbReference type="EMBL" id="CAF0750474.1"/>
    </source>
</evidence>
<sequence length="260" mass="29475">MAIRQHIHSVAIITVLLIMSIALYNCSRIRFALKTSSTLSTTMTTTYHSKTATFFELAIKYKTDKVTTHHYETQYEKHLTRYRDTFLKFLEIGLGCGMPTVGASALLWRDYFGSRAELHFVEYDKSCGEGWFNRSGVKLNITMHYGSQDNVSFLQHIIGIAKYFDVIVDDGGHMMKQQITSIQTLIPAVRSGGLYIIEDLLTSYMSGYHGKYLDPSTTIGFIKNLVDDIQAASPIRTVTSIGKYVRSFEVDNEICVFNIK</sequence>
<dbReference type="SUPFAM" id="SSF53335">
    <property type="entry name" value="S-adenosyl-L-methionine-dependent methyltransferases"/>
    <property type="match status" value="1"/>
</dbReference>
<dbReference type="InterPro" id="IPR029063">
    <property type="entry name" value="SAM-dependent_MTases_sf"/>
</dbReference>
<dbReference type="Gene3D" id="3.40.50.150">
    <property type="entry name" value="Vaccinia Virus protein VP39"/>
    <property type="match status" value="1"/>
</dbReference>
<feature type="transmembrane region" description="Helical" evidence="1">
    <location>
        <begin position="6"/>
        <end position="24"/>
    </location>
</feature>
<reference evidence="2" key="1">
    <citation type="submission" date="2021-02" db="EMBL/GenBank/DDBJ databases">
        <authorList>
            <person name="Nowell W R."/>
        </authorList>
    </citation>
    <scope>NUCLEOTIDE SEQUENCE</scope>
</reference>
<dbReference type="Proteomes" id="UP000677228">
    <property type="component" value="Unassembled WGS sequence"/>
</dbReference>
<keyword evidence="1" id="KW-0812">Transmembrane</keyword>
<evidence type="ECO:0000313" key="4">
    <source>
        <dbReference type="Proteomes" id="UP000677228"/>
    </source>
</evidence>
<evidence type="ECO:0000313" key="3">
    <source>
        <dbReference type="EMBL" id="CAF3529008.1"/>
    </source>
</evidence>
<dbReference type="EMBL" id="CAJNOK010000399">
    <property type="protein sequence ID" value="CAF0750474.1"/>
    <property type="molecule type" value="Genomic_DNA"/>
</dbReference>
<comment type="caution">
    <text evidence="2">The sequence shown here is derived from an EMBL/GenBank/DDBJ whole genome shotgun (WGS) entry which is preliminary data.</text>
</comment>
<keyword evidence="1" id="KW-0472">Membrane</keyword>
<name>A0A8S2CW28_9BILA</name>
<dbReference type="Pfam" id="PF13578">
    <property type="entry name" value="Methyltransf_24"/>
    <property type="match status" value="1"/>
</dbReference>
<gene>
    <name evidence="2" type="ORF">OVA965_LOCUS1980</name>
    <name evidence="3" type="ORF">TMI583_LOCUS1975</name>
</gene>
<dbReference type="Proteomes" id="UP000682733">
    <property type="component" value="Unassembled WGS sequence"/>
</dbReference>
<evidence type="ECO:0008006" key="5">
    <source>
        <dbReference type="Google" id="ProtNLM"/>
    </source>
</evidence>
<keyword evidence="1" id="KW-1133">Transmembrane helix</keyword>
<protein>
    <recommendedName>
        <fullName evidence="5">O-methyltransferase</fullName>
    </recommendedName>
</protein>